<gene>
    <name evidence="2" type="ORF">F9K24_16240</name>
</gene>
<reference evidence="2 3" key="1">
    <citation type="submission" date="2019-10" db="EMBL/GenBank/DDBJ databases">
        <title>Extracellular Electron Transfer in a Candidatus Methanoperedens spp. Enrichment Culture.</title>
        <authorList>
            <person name="Berger S."/>
            <person name="Rangel Shaw D."/>
            <person name="Berben T."/>
            <person name="In 'T Zandt M."/>
            <person name="Frank J."/>
            <person name="Reimann J."/>
            <person name="Jetten M.S.M."/>
            <person name="Welte C.U."/>
        </authorList>
    </citation>
    <scope>NUCLEOTIDE SEQUENCE [LARGE SCALE GENOMIC DNA]</scope>
    <source>
        <strain evidence="2">SB12</strain>
    </source>
</reference>
<evidence type="ECO:0000313" key="2">
    <source>
        <dbReference type="EMBL" id="KAB2930591.1"/>
    </source>
</evidence>
<dbReference type="Proteomes" id="UP000460298">
    <property type="component" value="Unassembled WGS sequence"/>
</dbReference>
<dbReference type="PANTHER" id="PTHR48090:SF7">
    <property type="entry name" value="RFBJ PROTEIN"/>
    <property type="match status" value="1"/>
</dbReference>
<dbReference type="GO" id="GO:0016740">
    <property type="term" value="F:transferase activity"/>
    <property type="evidence" value="ECO:0007669"/>
    <property type="project" value="UniProtKB-KW"/>
</dbReference>
<dbReference type="Pfam" id="PF00535">
    <property type="entry name" value="Glycos_transf_2"/>
    <property type="match status" value="1"/>
</dbReference>
<feature type="domain" description="Glycosyltransferase 2-like" evidence="1">
    <location>
        <begin position="4"/>
        <end position="162"/>
    </location>
</feature>
<dbReference type="EMBL" id="WBUI01000019">
    <property type="protein sequence ID" value="KAB2930591.1"/>
    <property type="molecule type" value="Genomic_DNA"/>
</dbReference>
<evidence type="ECO:0000313" key="3">
    <source>
        <dbReference type="Proteomes" id="UP000460298"/>
    </source>
</evidence>
<dbReference type="CDD" id="cd04179">
    <property type="entry name" value="DPM_DPG-synthase_like"/>
    <property type="match status" value="1"/>
</dbReference>
<comment type="caution">
    <text evidence="2">The sequence shown here is derived from an EMBL/GenBank/DDBJ whole genome shotgun (WGS) entry which is preliminary data.</text>
</comment>
<name>A0A833M0B8_9LEPT</name>
<dbReference type="PANTHER" id="PTHR48090">
    <property type="entry name" value="UNDECAPRENYL-PHOSPHATE 4-DEOXY-4-FORMAMIDO-L-ARABINOSE TRANSFERASE-RELATED"/>
    <property type="match status" value="1"/>
</dbReference>
<sequence>MLLAVPVYNEESNLPLFFPALFADLPEAIDEVLFINDGSSDASPSLLEETRRPGVDIVHHTTNQGYGQAMITAMTEARRRGHEYLITMDCDRQHRPEDIRHFIDADPAIDVVSGSRYLPSSRRCGDAPEDRVEVNSRITTRLNRRFGFRLTDAFCGFKRYRMQNIDPALFTERGYAFPMEFWAYAAVEGLSIEELAVSRIYTTDSRSFGEDLDRTRKRYHYYLKVLHQSTVRFSALHA</sequence>
<dbReference type="Gene3D" id="3.90.550.10">
    <property type="entry name" value="Spore Coat Polysaccharide Biosynthesis Protein SpsA, Chain A"/>
    <property type="match status" value="1"/>
</dbReference>
<proteinExistence type="predicted"/>
<dbReference type="InterPro" id="IPR029044">
    <property type="entry name" value="Nucleotide-diphossugar_trans"/>
</dbReference>
<dbReference type="SUPFAM" id="SSF53448">
    <property type="entry name" value="Nucleotide-diphospho-sugar transferases"/>
    <property type="match status" value="1"/>
</dbReference>
<keyword evidence="2" id="KW-0808">Transferase</keyword>
<dbReference type="InterPro" id="IPR050256">
    <property type="entry name" value="Glycosyltransferase_2"/>
</dbReference>
<protein>
    <submittedName>
        <fullName evidence="2">Glycosyltransferase family 2 protein</fullName>
    </submittedName>
</protein>
<organism evidence="2 3">
    <name type="scientific">Leptonema illini</name>
    <dbReference type="NCBI Taxonomy" id="183"/>
    <lineage>
        <taxon>Bacteria</taxon>
        <taxon>Pseudomonadati</taxon>
        <taxon>Spirochaetota</taxon>
        <taxon>Spirochaetia</taxon>
        <taxon>Leptospirales</taxon>
        <taxon>Leptospiraceae</taxon>
        <taxon>Leptonema</taxon>
    </lineage>
</organism>
<dbReference type="AlphaFoldDB" id="A0A833M0B8"/>
<accession>A0A833M0B8</accession>
<evidence type="ECO:0000259" key="1">
    <source>
        <dbReference type="Pfam" id="PF00535"/>
    </source>
</evidence>
<dbReference type="InterPro" id="IPR001173">
    <property type="entry name" value="Glyco_trans_2-like"/>
</dbReference>